<dbReference type="InterPro" id="IPR027417">
    <property type="entry name" value="P-loop_NTPase"/>
</dbReference>
<reference evidence="10 11" key="1">
    <citation type="submission" date="2017-01" db="EMBL/GenBank/DDBJ databases">
        <authorList>
            <person name="Varghese N."/>
            <person name="Submissions S."/>
        </authorList>
    </citation>
    <scope>NUCLEOTIDE SEQUENCE [LARGE SCALE GENOMIC DNA]</scope>
    <source>
        <strain evidence="10 11">ATCC 35905</strain>
    </source>
</reference>
<dbReference type="InterPro" id="IPR011890">
    <property type="entry name" value="SMC_prok"/>
</dbReference>
<dbReference type="PANTHER" id="PTHR43977">
    <property type="entry name" value="STRUCTURAL MAINTENANCE OF CHROMOSOMES PROTEIN 3"/>
    <property type="match status" value="1"/>
</dbReference>
<accession>A0A8G2CLL9</accession>
<gene>
    <name evidence="7" type="primary">smc</name>
    <name evidence="10" type="ORF">SAMN05421828_11460</name>
</gene>
<dbReference type="EMBL" id="FTNE01000014">
    <property type="protein sequence ID" value="SIR05168.1"/>
    <property type="molecule type" value="Genomic_DNA"/>
</dbReference>
<evidence type="ECO:0000256" key="1">
    <source>
        <dbReference type="ARBA" id="ARBA00004496"/>
    </source>
</evidence>
<keyword evidence="6 7" id="KW-0238">DNA-binding</keyword>
<dbReference type="RefSeq" id="WP_029311846.1">
    <property type="nucleotide sequence ID" value="NZ_FTNE01000014.1"/>
</dbReference>
<dbReference type="GO" id="GO:0003677">
    <property type="term" value="F:DNA binding"/>
    <property type="evidence" value="ECO:0007669"/>
    <property type="project" value="UniProtKB-UniRule"/>
</dbReference>
<dbReference type="GO" id="GO:0030261">
    <property type="term" value="P:chromosome condensation"/>
    <property type="evidence" value="ECO:0007669"/>
    <property type="project" value="InterPro"/>
</dbReference>
<dbReference type="GO" id="GO:0016887">
    <property type="term" value="F:ATP hydrolysis activity"/>
    <property type="evidence" value="ECO:0007669"/>
    <property type="project" value="InterPro"/>
</dbReference>
<keyword evidence="4 7" id="KW-0067">ATP-binding</keyword>
<dbReference type="InterPro" id="IPR024704">
    <property type="entry name" value="SMC"/>
</dbReference>
<dbReference type="SUPFAM" id="SSF52540">
    <property type="entry name" value="P-loop containing nucleoside triphosphate hydrolases"/>
    <property type="match status" value="1"/>
</dbReference>
<comment type="subcellular location">
    <subcellularLocation>
        <location evidence="1 7">Cytoplasm</location>
    </subcellularLocation>
</comment>
<keyword evidence="2 7" id="KW-0963">Cytoplasm</keyword>
<evidence type="ECO:0000256" key="8">
    <source>
        <dbReference type="SAM" id="MobiDB-lite"/>
    </source>
</evidence>
<feature type="coiled-coil region" evidence="7">
    <location>
        <begin position="444"/>
        <end position="478"/>
    </location>
</feature>
<evidence type="ECO:0000256" key="4">
    <source>
        <dbReference type="ARBA" id="ARBA00022840"/>
    </source>
</evidence>
<dbReference type="Proteomes" id="UP000186308">
    <property type="component" value="Unassembled WGS sequence"/>
</dbReference>
<dbReference type="Gene3D" id="3.40.50.300">
    <property type="entry name" value="P-loop containing nucleotide triphosphate hydrolases"/>
    <property type="match status" value="2"/>
</dbReference>
<feature type="domain" description="RecF/RecN/SMC N-terminal" evidence="9">
    <location>
        <begin position="6"/>
        <end position="1142"/>
    </location>
</feature>
<dbReference type="AlphaFoldDB" id="A0A8G2CLL9"/>
<comment type="caution">
    <text evidence="10">The sequence shown here is derived from an EMBL/GenBank/DDBJ whole genome shotgun (WGS) entry which is preliminary data.</text>
</comment>
<dbReference type="InterPro" id="IPR003395">
    <property type="entry name" value="RecF/RecN/SMC_N"/>
</dbReference>
<feature type="coiled-coil region" evidence="7">
    <location>
        <begin position="295"/>
        <end position="399"/>
    </location>
</feature>
<dbReference type="GO" id="GO:0005524">
    <property type="term" value="F:ATP binding"/>
    <property type="evidence" value="ECO:0007669"/>
    <property type="project" value="UniProtKB-UniRule"/>
</dbReference>
<evidence type="ECO:0000256" key="5">
    <source>
        <dbReference type="ARBA" id="ARBA00023054"/>
    </source>
</evidence>
<name>A0A8G2CLL9_ACIRU</name>
<comment type="subunit">
    <text evidence="7">Homodimer.</text>
</comment>
<feature type="coiled-coil region" evidence="7">
    <location>
        <begin position="956"/>
        <end position="990"/>
    </location>
</feature>
<dbReference type="Pfam" id="PF02463">
    <property type="entry name" value="SMC_N"/>
    <property type="match status" value="1"/>
</dbReference>
<evidence type="ECO:0000313" key="11">
    <source>
        <dbReference type="Proteomes" id="UP000186308"/>
    </source>
</evidence>
<sequence length="1165" mass="126530">MPARFARIRIAGFKSFADATSIEILPGLTGIVGPNGCGKSNVVDALRWAMGEASAKSMRGGEMDDVIFAGTLSRAARSVAEVAISLTETAGLAPAPFQADAELQITRKIERGSGSTYRVNGRETRARDVATLFADLASGARNSAMISQGRVSALVNARPDERRAILEEAAGITGLHSRRHEAELKLRAAEQNLTRAEDLRAQQEARLADLQKQARQANRYRNLSGAIRDAETEYLATEHHIAEFRQRGAQAALAAAQTAVVVAQRERDDATQSERGQTDVLPALRARESEARTALERARIQLEHIDSEIKRIRTTRTEAETRLAALIRDHQHAERAATDSNDAKQRLIEERSRLEVERLAAPECLEAANTAADHAAAALQEAEARVQSATEAAAHLAAAHQAITARLKLAREQATQTRNRAAQAAVDHQRAVAELIPSERTAALDAARDAAVAAYQQAEAAQREAQTAVQAAEQARGDAAVVSAALRTDSLAADAAVARIKVEVDALGAVLAQKFGREAEPLLDQISVPIGFENALGAALRDDLAASTQPTAPRHWRALRPVDVAHSLPSLSAHVEAPEALRRALDHILLLPEGADGDTLQQSLQPGETLVSIEGGVWRWDGYVTRAGAPSEAGLRLAQRNRLNQLRHDLSAATTEAARHKRERIEAEQAEHAARQAEELARTARKTADHQLDRARGETRTTTEAASRLAAEAERKTTRALAAADVVARLQADQIEAAATLATVESEFHALPDVTALRADVENTRARVIEARRAETEARHTVQRLTSEMEQRNRRLGSIDREIADWTERAADATSRITDLAARLREARAALDSLPTDGNSADARDCARSALADAKDQHLAAAAALKAGEQQYESLTATLRQAEQRLSSEREALILAESNVREANFAWGTIAERILERFGVDPTLPPLTDPTPESAERARKRFERLTRERDEMGPVNLRAEIEVAEIEDRLAAIERERDEISAAIAKLRGSIGHLNREGRERLSTVFTEIDRHFQALFTRMFGGGRAHLALTGSDDPLEAGLEIFAEPPGKKLATLSLLSGGEQALTALSLIFAVFRCNPAPISVLDEVDAPLDDANVDRFCTLLEDMARETGTRFLVVTHHHLTMARMDRLYGVTMQERGISRVLSVDLGTATALVDQSVPIAAE</sequence>
<comment type="function">
    <text evidence="7">Required for chromosome condensation and partitioning.</text>
</comment>
<feature type="binding site" evidence="7">
    <location>
        <begin position="34"/>
        <end position="41"/>
    </location>
    <ligand>
        <name>ATP</name>
        <dbReference type="ChEBI" id="CHEBI:30616"/>
    </ligand>
</feature>
<comment type="domain">
    <text evidence="7">Contains large globular domains required for ATP hydrolysis at each terminus and a third globular domain forming a flexible hinge near the middle of the molecule. These domains are separated by coiled-coil structures.</text>
</comment>
<dbReference type="OrthoDB" id="9808768at2"/>
<dbReference type="GO" id="GO:0007059">
    <property type="term" value="P:chromosome segregation"/>
    <property type="evidence" value="ECO:0007669"/>
    <property type="project" value="UniProtKB-UniRule"/>
</dbReference>
<evidence type="ECO:0000313" key="10">
    <source>
        <dbReference type="EMBL" id="SIR05168.1"/>
    </source>
</evidence>
<feature type="region of interest" description="Disordered" evidence="8">
    <location>
        <begin position="671"/>
        <end position="710"/>
    </location>
</feature>
<dbReference type="GO" id="GO:0005737">
    <property type="term" value="C:cytoplasm"/>
    <property type="evidence" value="ECO:0007669"/>
    <property type="project" value="UniProtKB-SubCell"/>
</dbReference>
<dbReference type="PIRSF" id="PIRSF005719">
    <property type="entry name" value="SMC"/>
    <property type="match status" value="1"/>
</dbReference>
<keyword evidence="5 7" id="KW-0175">Coiled coil</keyword>
<dbReference type="FunFam" id="3.40.50.300:FF:000901">
    <property type="entry name" value="Chromosome partition protein Smc"/>
    <property type="match status" value="1"/>
</dbReference>
<evidence type="ECO:0000256" key="3">
    <source>
        <dbReference type="ARBA" id="ARBA00022741"/>
    </source>
</evidence>
<keyword evidence="3 7" id="KW-0547">Nucleotide-binding</keyword>
<evidence type="ECO:0000256" key="7">
    <source>
        <dbReference type="HAMAP-Rule" id="MF_01894"/>
    </source>
</evidence>
<evidence type="ECO:0000256" key="2">
    <source>
        <dbReference type="ARBA" id="ARBA00022490"/>
    </source>
</evidence>
<protein>
    <recommendedName>
        <fullName evidence="7">Chromosome partition protein Smc</fullName>
    </recommendedName>
</protein>
<keyword evidence="11" id="KW-1185">Reference proteome</keyword>
<dbReference type="HAMAP" id="MF_01894">
    <property type="entry name" value="Smc_prok"/>
    <property type="match status" value="1"/>
</dbReference>
<feature type="coiled-coil region" evidence="7">
    <location>
        <begin position="172"/>
        <end position="220"/>
    </location>
</feature>
<organism evidence="10 11">
    <name type="scientific">Acidiphilium rubrum</name>
    <dbReference type="NCBI Taxonomy" id="526"/>
    <lineage>
        <taxon>Bacteria</taxon>
        <taxon>Pseudomonadati</taxon>
        <taxon>Pseudomonadota</taxon>
        <taxon>Alphaproteobacteria</taxon>
        <taxon>Acetobacterales</taxon>
        <taxon>Acidocellaceae</taxon>
        <taxon>Acidiphilium</taxon>
    </lineage>
</organism>
<dbReference type="NCBIfam" id="TIGR02168">
    <property type="entry name" value="SMC_prok_B"/>
    <property type="match status" value="1"/>
</dbReference>
<dbReference type="GO" id="GO:0007062">
    <property type="term" value="P:sister chromatid cohesion"/>
    <property type="evidence" value="ECO:0007669"/>
    <property type="project" value="InterPro"/>
</dbReference>
<dbReference type="GO" id="GO:0006260">
    <property type="term" value="P:DNA replication"/>
    <property type="evidence" value="ECO:0007669"/>
    <property type="project" value="UniProtKB-UniRule"/>
</dbReference>
<dbReference type="CDD" id="cd03278">
    <property type="entry name" value="ABC_SMC_barmotin"/>
    <property type="match status" value="1"/>
</dbReference>
<comment type="similarity">
    <text evidence="7">Belongs to the SMC family.</text>
</comment>
<evidence type="ECO:0000259" key="9">
    <source>
        <dbReference type="Pfam" id="PF02463"/>
    </source>
</evidence>
<evidence type="ECO:0000256" key="6">
    <source>
        <dbReference type="ARBA" id="ARBA00023125"/>
    </source>
</evidence>
<proteinExistence type="inferred from homology"/>
<feature type="coiled-coil region" evidence="7">
    <location>
        <begin position="865"/>
        <end position="899"/>
    </location>
</feature>
<feature type="compositionally biased region" description="Basic and acidic residues" evidence="8">
    <location>
        <begin position="671"/>
        <end position="701"/>
    </location>
</feature>